<keyword evidence="3" id="KW-1185">Reference proteome</keyword>
<protein>
    <recommendedName>
        <fullName evidence="1">RNase H type-1 domain-containing protein</fullName>
    </recommendedName>
</protein>
<accession>A0AAE0APY9</accession>
<dbReference type="PANTHER" id="PTHR47723">
    <property type="entry name" value="OS05G0353850 PROTEIN"/>
    <property type="match status" value="1"/>
</dbReference>
<sequence length="111" mass="12170">MFSLYVGIQDSNTAELLAIHKAVELCCSVSACVGRNLVIESDSMVAVSWINGKGIGNFKLVNLIYDIRSNLKFLKGEVKFRSRASNQFADNLAKMGSGEKGDFIEWGDFGN</sequence>
<feature type="domain" description="RNase H type-1" evidence="1">
    <location>
        <begin position="9"/>
        <end position="95"/>
    </location>
</feature>
<reference evidence="2" key="1">
    <citation type="journal article" date="2023" name="Plant J.">
        <title>Genome sequences and population genomics provide insights into the demographic history, inbreeding, and mutation load of two 'living fossil' tree species of Dipteronia.</title>
        <authorList>
            <person name="Feng Y."/>
            <person name="Comes H.P."/>
            <person name="Chen J."/>
            <person name="Zhu S."/>
            <person name="Lu R."/>
            <person name="Zhang X."/>
            <person name="Li P."/>
            <person name="Qiu J."/>
            <person name="Olsen K.M."/>
            <person name="Qiu Y."/>
        </authorList>
    </citation>
    <scope>NUCLEOTIDE SEQUENCE</scope>
    <source>
        <strain evidence="2">NBL</strain>
    </source>
</reference>
<dbReference type="Proteomes" id="UP001281410">
    <property type="component" value="Unassembled WGS sequence"/>
</dbReference>
<comment type="caution">
    <text evidence="2">The sequence shown here is derived from an EMBL/GenBank/DDBJ whole genome shotgun (WGS) entry which is preliminary data.</text>
</comment>
<dbReference type="GO" id="GO:0004523">
    <property type="term" value="F:RNA-DNA hybrid ribonuclease activity"/>
    <property type="evidence" value="ECO:0007669"/>
    <property type="project" value="InterPro"/>
</dbReference>
<dbReference type="GO" id="GO:0003676">
    <property type="term" value="F:nucleic acid binding"/>
    <property type="evidence" value="ECO:0007669"/>
    <property type="project" value="InterPro"/>
</dbReference>
<dbReference type="InterPro" id="IPR012337">
    <property type="entry name" value="RNaseH-like_sf"/>
</dbReference>
<gene>
    <name evidence="2" type="ORF">Dsin_008730</name>
</gene>
<organism evidence="2 3">
    <name type="scientific">Dipteronia sinensis</name>
    <dbReference type="NCBI Taxonomy" id="43782"/>
    <lineage>
        <taxon>Eukaryota</taxon>
        <taxon>Viridiplantae</taxon>
        <taxon>Streptophyta</taxon>
        <taxon>Embryophyta</taxon>
        <taxon>Tracheophyta</taxon>
        <taxon>Spermatophyta</taxon>
        <taxon>Magnoliopsida</taxon>
        <taxon>eudicotyledons</taxon>
        <taxon>Gunneridae</taxon>
        <taxon>Pentapetalae</taxon>
        <taxon>rosids</taxon>
        <taxon>malvids</taxon>
        <taxon>Sapindales</taxon>
        <taxon>Sapindaceae</taxon>
        <taxon>Hippocastanoideae</taxon>
        <taxon>Acereae</taxon>
        <taxon>Dipteronia</taxon>
    </lineage>
</organism>
<dbReference type="CDD" id="cd06222">
    <property type="entry name" value="RNase_H_like"/>
    <property type="match status" value="1"/>
</dbReference>
<dbReference type="Pfam" id="PF13456">
    <property type="entry name" value="RVT_3"/>
    <property type="match status" value="1"/>
</dbReference>
<dbReference type="SUPFAM" id="SSF53098">
    <property type="entry name" value="Ribonuclease H-like"/>
    <property type="match status" value="1"/>
</dbReference>
<dbReference type="InterPro" id="IPR002156">
    <property type="entry name" value="RNaseH_domain"/>
</dbReference>
<name>A0AAE0APY9_9ROSI</name>
<evidence type="ECO:0000313" key="2">
    <source>
        <dbReference type="EMBL" id="KAK3221705.1"/>
    </source>
</evidence>
<dbReference type="InterPro" id="IPR053151">
    <property type="entry name" value="RNase_H-like"/>
</dbReference>
<dbReference type="InterPro" id="IPR044730">
    <property type="entry name" value="RNase_H-like_dom_plant"/>
</dbReference>
<dbReference type="InterPro" id="IPR036397">
    <property type="entry name" value="RNaseH_sf"/>
</dbReference>
<dbReference type="EMBL" id="JANJYJ010000003">
    <property type="protein sequence ID" value="KAK3221705.1"/>
    <property type="molecule type" value="Genomic_DNA"/>
</dbReference>
<proteinExistence type="predicted"/>
<evidence type="ECO:0000313" key="3">
    <source>
        <dbReference type="Proteomes" id="UP001281410"/>
    </source>
</evidence>
<dbReference type="PANTHER" id="PTHR47723:SF22">
    <property type="entry name" value="RNASE H TYPE-1 DOMAIN-CONTAINING PROTEIN"/>
    <property type="match status" value="1"/>
</dbReference>
<dbReference type="Gene3D" id="3.30.420.10">
    <property type="entry name" value="Ribonuclease H-like superfamily/Ribonuclease H"/>
    <property type="match status" value="1"/>
</dbReference>
<evidence type="ECO:0000259" key="1">
    <source>
        <dbReference type="Pfam" id="PF13456"/>
    </source>
</evidence>
<dbReference type="AlphaFoldDB" id="A0AAE0APY9"/>